<dbReference type="Proteomes" id="UP000185779">
    <property type="component" value="Unassembled WGS sequence"/>
</dbReference>
<evidence type="ECO:0000313" key="3">
    <source>
        <dbReference type="Proteomes" id="UP000185779"/>
    </source>
</evidence>
<proteinExistence type="predicted"/>
<dbReference type="NCBIfam" id="NF004889">
    <property type="entry name" value="PRK06252.1"/>
    <property type="match status" value="1"/>
</dbReference>
<dbReference type="EC" id="4.1.1.37" evidence="2"/>
<dbReference type="InterPro" id="IPR038071">
    <property type="entry name" value="UROD/MetE-like_sf"/>
</dbReference>
<dbReference type="InterPro" id="IPR000257">
    <property type="entry name" value="Uroporphyrinogen_deCOase"/>
</dbReference>
<evidence type="ECO:0000313" key="2">
    <source>
        <dbReference type="EMBL" id="OFV66086.1"/>
    </source>
</evidence>
<evidence type="ECO:0000259" key="1">
    <source>
        <dbReference type="Pfam" id="PF01208"/>
    </source>
</evidence>
<dbReference type="AlphaFoldDB" id="A0A1F2P615"/>
<reference evidence="2" key="1">
    <citation type="submission" date="2016-05" db="EMBL/GenBank/DDBJ databases">
        <title>Microbial consortia oxidize butane by reversing methanogenesis.</title>
        <authorList>
            <person name="Laso-Perez R."/>
            <person name="Richter M."/>
            <person name="Wegener G."/>
            <person name="Musat F."/>
        </authorList>
    </citation>
    <scope>NUCLEOTIDE SEQUENCE [LARGE SCALE GENOMIC DNA]</scope>
    <source>
        <strain evidence="2">BOX1</strain>
    </source>
</reference>
<gene>
    <name evidence="2" type="ORF">SBU_001023</name>
</gene>
<dbReference type="SUPFAM" id="SSF51726">
    <property type="entry name" value="UROD/MetE-like"/>
    <property type="match status" value="1"/>
</dbReference>
<accession>A0A1F2P615</accession>
<dbReference type="InterPro" id="IPR052024">
    <property type="entry name" value="Methanogen_methyltrans"/>
</dbReference>
<dbReference type="GO" id="GO:0006779">
    <property type="term" value="P:porphyrin-containing compound biosynthetic process"/>
    <property type="evidence" value="ECO:0007669"/>
    <property type="project" value="InterPro"/>
</dbReference>
<feature type="domain" description="Uroporphyrinogen decarboxylase (URO-D)" evidence="1">
    <location>
        <begin position="15"/>
        <end position="349"/>
    </location>
</feature>
<organism evidence="2 3">
    <name type="scientific">Candidatus Syntropharchaeum butanivorans</name>
    <dbReference type="NCBI Taxonomy" id="1839936"/>
    <lineage>
        <taxon>Archaea</taxon>
        <taxon>Methanobacteriati</taxon>
        <taxon>Methanobacteriota</taxon>
        <taxon>Stenosarchaea group</taxon>
        <taxon>Methanomicrobia</taxon>
        <taxon>Methanosarcinales</taxon>
        <taxon>ANME-2 cluster</taxon>
        <taxon>Candidatus Syntropharchaeum</taxon>
    </lineage>
</organism>
<dbReference type="STRING" id="1839936.SBU_001023"/>
<sequence length="358" mass="40004">MDGRKIRMVDEMRPIERFHAVMEKNPVDRIPVAPVTQTGTVDLMEASGAYWPEAHKDAEKMVKLGWAAYEVAGLEGVRIPFYIYAEAEACGAELTKWKKDNHPVLKKAAVSTLEDIDRLEVPDPHRDGRMPQILEATRILAPRCRKEKIPLILTVIGPTALSLNAGMTDSMYSMVWFKRNPEEMEKLMRKCLEIGLVYAEALIDAGADTILYNGAFDAGIAPADYEKMPLRYNREGVRKIKELGAYVIYHSCMDIRRVFPQLLKLEAHAISLSQEMDMAEARAIAGEDTVLAGNVDPTYTLIKKSPEEVIEECKYCIDAGSDILCPGCGFGPKTPLENMKAMVEAGKKYGHNARLAKR</sequence>
<dbReference type="EMBL" id="LYOR01000004">
    <property type="protein sequence ID" value="OFV66086.1"/>
    <property type="molecule type" value="Genomic_DNA"/>
</dbReference>
<dbReference type="GO" id="GO:0004853">
    <property type="term" value="F:uroporphyrinogen decarboxylase activity"/>
    <property type="evidence" value="ECO:0007669"/>
    <property type="project" value="UniProtKB-EC"/>
</dbReference>
<keyword evidence="2" id="KW-0456">Lyase</keyword>
<dbReference type="PANTHER" id="PTHR47099:SF1">
    <property type="entry name" value="METHYLCOBAMIDE:COM METHYLTRANSFERASE MTBA"/>
    <property type="match status" value="1"/>
</dbReference>
<comment type="caution">
    <text evidence="2">The sequence shown here is derived from an EMBL/GenBank/DDBJ whole genome shotgun (WGS) entry which is preliminary data.</text>
</comment>
<dbReference type="PANTHER" id="PTHR47099">
    <property type="entry name" value="METHYLCOBAMIDE:COM METHYLTRANSFERASE MTBA"/>
    <property type="match status" value="1"/>
</dbReference>
<protein>
    <submittedName>
        <fullName evidence="2">Uroporphyrinogen decarboxylase (URO-D) domain protein</fullName>
        <ecNumber evidence="2">4.1.1.37</ecNumber>
    </submittedName>
</protein>
<dbReference type="Pfam" id="PF01208">
    <property type="entry name" value="URO-D"/>
    <property type="match status" value="1"/>
</dbReference>
<keyword evidence="3" id="KW-1185">Reference proteome</keyword>
<dbReference type="Gene3D" id="3.20.20.210">
    <property type="match status" value="1"/>
</dbReference>
<name>A0A1F2P615_9EURY</name>